<name>A0A4Q1RCH4_9ACTN</name>
<evidence type="ECO:0000313" key="3">
    <source>
        <dbReference type="Proteomes" id="UP000289482"/>
    </source>
</evidence>
<dbReference type="Proteomes" id="UP000289482">
    <property type="component" value="Unassembled WGS sequence"/>
</dbReference>
<feature type="region of interest" description="Disordered" evidence="1">
    <location>
        <begin position="1"/>
        <end position="95"/>
    </location>
</feature>
<gene>
    <name evidence="2" type="ORF">EST54_00260</name>
</gene>
<dbReference type="RefSeq" id="WP_129243421.1">
    <property type="nucleotide sequence ID" value="NZ_SDIF01000001.1"/>
</dbReference>
<reference evidence="2 3" key="1">
    <citation type="submission" date="2019-01" db="EMBL/GenBank/DDBJ databases">
        <title>Draft genome sequences of the type strain Streptomyces sioyaensis DSM 40032 and its novel strain, TM32, a thermotolerant antibiotics-producing actinobacterium.</title>
        <authorList>
            <person name="Nakaew N."/>
            <person name="Lumyong S."/>
            <person name="Sloan W.T."/>
            <person name="Sungthong R."/>
        </authorList>
    </citation>
    <scope>NUCLEOTIDE SEQUENCE [LARGE SCALE GENOMIC DNA]</scope>
    <source>
        <strain evidence="2 3">DSM 40032</strain>
    </source>
</reference>
<organism evidence="2 3">
    <name type="scientific">Streptomyces sioyaensis</name>
    <dbReference type="NCBI Taxonomy" id="67364"/>
    <lineage>
        <taxon>Bacteria</taxon>
        <taxon>Bacillati</taxon>
        <taxon>Actinomycetota</taxon>
        <taxon>Actinomycetes</taxon>
        <taxon>Kitasatosporales</taxon>
        <taxon>Streptomycetaceae</taxon>
        <taxon>Streptomyces</taxon>
    </lineage>
</organism>
<protein>
    <recommendedName>
        <fullName evidence="4">Acyl-CoA carboxylase subunit epsilon</fullName>
    </recommendedName>
</protein>
<evidence type="ECO:0008006" key="4">
    <source>
        <dbReference type="Google" id="ProtNLM"/>
    </source>
</evidence>
<dbReference type="AlphaFoldDB" id="A0A4Q1RCH4"/>
<feature type="compositionally biased region" description="Low complexity" evidence="1">
    <location>
        <begin position="63"/>
        <end position="85"/>
    </location>
</feature>
<proteinExistence type="predicted"/>
<keyword evidence="3" id="KW-1185">Reference proteome</keyword>
<dbReference type="GeneID" id="95776434"/>
<feature type="compositionally biased region" description="Low complexity" evidence="1">
    <location>
        <begin position="39"/>
        <end position="55"/>
    </location>
</feature>
<evidence type="ECO:0000256" key="1">
    <source>
        <dbReference type="SAM" id="MobiDB-lite"/>
    </source>
</evidence>
<dbReference type="EMBL" id="SDIF01000001">
    <property type="protein sequence ID" value="RXS71515.1"/>
    <property type="molecule type" value="Genomic_DNA"/>
</dbReference>
<sequence>MTTSTDASTVVGEAEPVGTVVSTDASPRNGAAAPLVEHAPTGAGPVTAGAGAPAVERTVRTEAPAAGAPTADDAPPADTASPSDGCPVPDEPPESWLRIERGRAGPEEIAALSVVLCAQIAALRALAAPGEAGAPAPVPLLHGRRRHAHRSACWSGCWTC</sequence>
<comment type="caution">
    <text evidence="2">The sequence shown here is derived from an EMBL/GenBank/DDBJ whole genome shotgun (WGS) entry which is preliminary data.</text>
</comment>
<accession>A0A4Q1RCH4</accession>
<evidence type="ECO:0000313" key="2">
    <source>
        <dbReference type="EMBL" id="RXS71515.1"/>
    </source>
</evidence>